<comment type="caution">
    <text evidence="2">The sequence shown here is derived from an EMBL/GenBank/DDBJ whole genome shotgun (WGS) entry which is preliminary data.</text>
</comment>
<dbReference type="PATRIC" id="fig|359131.3.peg.1994"/>
<feature type="region of interest" description="Disordered" evidence="1">
    <location>
        <begin position="181"/>
        <end position="201"/>
    </location>
</feature>
<sequence length="585" mass="64272">MAEEPITSGGTTPRRIADDYVRELAELDPLIAVYLGVNPEDDRLPDLSPAGSARLAELGRRTLARLDEAERGGAVEDEAERRCARLLRERLTAELAVHDAGEDYRSLRNLGSPVHNVRECFTLMATGTEAEWRVVAGRLARVPLALEQYRQTLAEGIERGLLSGPRQVTTVVGQFGDWLEGEVPEEGAPRSGSSEGGGGRRAGWFGTFVQDAPESLRAELDGHAVAAAEALAALRDWLRDVYGPAAADTPDPVGRERYGRFVRYWTGADLDLDEAYAWAWSEFHDLRAQMEAEAEKVRPGVGPMAAMKWLESDGPAIEGSDAAREYLQGLMDQAIRDLQGTHFDLAEPITRVESRIAPPGSAAAPYYTQPSLDFSRPGRTWLPVLGEERFPVWDLVSTWYHEGVPGHHLQLAQWVYVADRLSTYQVTLGGVSANMEGWALYAERLMDELGYLTDPGHRLGYLNAQMMRALRVIVDIGMHVGLDFPADSPYRPGEPVAPDHAREFFGLYCGLSADFLDSELVRYLGLPGQAIGYKLGERAWLRGRAAARAAHEARGAEFDLKAWHMAALSQGSLGLDDLVAELSAL</sequence>
<dbReference type="OrthoDB" id="9760040at2"/>
<accession>A0A0F2TFU8</accession>
<protein>
    <recommendedName>
        <fullName evidence="4">DUF885 domain-containing protein</fullName>
    </recommendedName>
</protein>
<dbReference type="Pfam" id="PF05960">
    <property type="entry name" value="DUF885"/>
    <property type="match status" value="1"/>
</dbReference>
<dbReference type="Proteomes" id="UP000033699">
    <property type="component" value="Unassembled WGS sequence"/>
</dbReference>
<dbReference type="InterPro" id="IPR010281">
    <property type="entry name" value="DUF885"/>
</dbReference>
<proteinExistence type="predicted"/>
<keyword evidence="3" id="KW-1185">Reference proteome</keyword>
<gene>
    <name evidence="2" type="ORF">VM95_10970</name>
</gene>
<organism evidence="2 3">
    <name type="scientific">Streptomyces rubellomurinus (strain ATCC 31215)</name>
    <dbReference type="NCBI Taxonomy" id="359131"/>
    <lineage>
        <taxon>Bacteria</taxon>
        <taxon>Bacillati</taxon>
        <taxon>Actinomycetota</taxon>
        <taxon>Actinomycetes</taxon>
        <taxon>Kitasatosporales</taxon>
        <taxon>Streptomycetaceae</taxon>
        <taxon>Streptomyces</taxon>
    </lineage>
</organism>
<evidence type="ECO:0000256" key="1">
    <source>
        <dbReference type="SAM" id="MobiDB-lite"/>
    </source>
</evidence>
<dbReference type="AlphaFoldDB" id="A0A0F2TFU8"/>
<evidence type="ECO:0000313" key="3">
    <source>
        <dbReference type="Proteomes" id="UP000033699"/>
    </source>
</evidence>
<evidence type="ECO:0008006" key="4">
    <source>
        <dbReference type="Google" id="ProtNLM"/>
    </source>
</evidence>
<dbReference type="PANTHER" id="PTHR33361">
    <property type="entry name" value="GLR0591 PROTEIN"/>
    <property type="match status" value="1"/>
</dbReference>
<dbReference type="EMBL" id="JZKH01000017">
    <property type="protein sequence ID" value="KJS62044.1"/>
    <property type="molecule type" value="Genomic_DNA"/>
</dbReference>
<reference evidence="2 3" key="1">
    <citation type="submission" date="2015-02" db="EMBL/GenBank/DDBJ databases">
        <authorList>
            <person name="Ju K.-S."/>
            <person name="Doroghazi J.R."/>
            <person name="Metcalf W."/>
        </authorList>
    </citation>
    <scope>NUCLEOTIDE SEQUENCE [LARGE SCALE GENOMIC DNA]</scope>
    <source>
        <strain evidence="2 3">ATCC 31215</strain>
    </source>
</reference>
<name>A0A0F2TFU8_STRR3</name>
<dbReference type="PANTHER" id="PTHR33361:SF2">
    <property type="entry name" value="DUF885 DOMAIN-CONTAINING PROTEIN"/>
    <property type="match status" value="1"/>
</dbReference>
<evidence type="ECO:0000313" key="2">
    <source>
        <dbReference type="EMBL" id="KJS62044.1"/>
    </source>
</evidence>
<dbReference type="RefSeq" id="WP_045694765.1">
    <property type="nucleotide sequence ID" value="NZ_JZKH01000017.1"/>
</dbReference>